<keyword evidence="4" id="KW-0949">S-adenosyl-L-methionine</keyword>
<dbReference type="SUPFAM" id="SSF53335">
    <property type="entry name" value="S-adenosyl-L-methionine-dependent methyltransferases"/>
    <property type="match status" value="1"/>
</dbReference>
<evidence type="ECO:0000256" key="1">
    <source>
        <dbReference type="ARBA" id="ARBA00022603"/>
    </source>
</evidence>
<sequence>MVFSLVSSAEEHQGRRSMAMKGSLLDFLQGWMLIPWRIFIEVYTNLYRPSISKDEGEHVPDMDASDTTVDEREMRHWTKLAETWWDPEGEFALLRGFNTTRIPFIIKTYQRLLPKQSADFSDFDYPLKGLKVIDVGCGAGLVSEPLVELGADVTAVDMVPEIIQIAKTHWTQTHKGARGPEYPEYLCEPVEELAKSREGYYDMALCLEVLDHVGNLPPFVEHCCKFVRKGGCAIFSTFNRTTAALLLGIIGAEHLLRIVPMDTHHFHKFVKPSELTEMISSHGLRTVSVHGSFPLNPFARRPKWVDIGYTGVTYVLVATRD</sequence>
<evidence type="ECO:0000256" key="2">
    <source>
        <dbReference type="ARBA" id="ARBA00022679"/>
    </source>
</evidence>
<evidence type="ECO:0000313" key="6">
    <source>
        <dbReference type="Proteomes" id="UP000186922"/>
    </source>
</evidence>
<evidence type="ECO:0008006" key="7">
    <source>
        <dbReference type="Google" id="ProtNLM"/>
    </source>
</evidence>
<dbReference type="Pfam" id="PF13489">
    <property type="entry name" value="Methyltransf_23"/>
    <property type="match status" value="1"/>
</dbReference>
<dbReference type="Proteomes" id="UP000186922">
    <property type="component" value="Unassembled WGS sequence"/>
</dbReference>
<evidence type="ECO:0000313" key="5">
    <source>
        <dbReference type="EMBL" id="GAU95067.1"/>
    </source>
</evidence>
<proteinExistence type="predicted"/>
<keyword evidence="6" id="KW-1185">Reference proteome</keyword>
<dbReference type="Gene3D" id="3.40.50.150">
    <property type="entry name" value="Vaccinia Virus protein VP39"/>
    <property type="match status" value="1"/>
</dbReference>
<accession>A0A1D1V5X1</accession>
<evidence type="ECO:0000256" key="3">
    <source>
        <dbReference type="ARBA" id="ARBA00022688"/>
    </source>
</evidence>
<dbReference type="NCBIfam" id="TIGR01983">
    <property type="entry name" value="UbiG"/>
    <property type="match status" value="1"/>
</dbReference>
<organism evidence="5 6">
    <name type="scientific">Ramazzottius varieornatus</name>
    <name type="common">Water bear</name>
    <name type="synonym">Tardigrade</name>
    <dbReference type="NCBI Taxonomy" id="947166"/>
    <lineage>
        <taxon>Eukaryota</taxon>
        <taxon>Metazoa</taxon>
        <taxon>Ecdysozoa</taxon>
        <taxon>Tardigrada</taxon>
        <taxon>Eutardigrada</taxon>
        <taxon>Parachela</taxon>
        <taxon>Hypsibioidea</taxon>
        <taxon>Ramazzottiidae</taxon>
        <taxon>Ramazzottius</taxon>
    </lineage>
</organism>
<keyword evidence="1" id="KW-0489">Methyltransferase</keyword>
<dbReference type="EMBL" id="BDGG01000003">
    <property type="protein sequence ID" value="GAU95067.1"/>
    <property type="molecule type" value="Genomic_DNA"/>
</dbReference>
<name>A0A1D1V5X1_RAMVA</name>
<evidence type="ECO:0000256" key="4">
    <source>
        <dbReference type="ARBA" id="ARBA00022691"/>
    </source>
</evidence>
<reference evidence="5 6" key="1">
    <citation type="journal article" date="2016" name="Nat. Commun.">
        <title>Extremotolerant tardigrade genome and improved radiotolerance of human cultured cells by tardigrade-unique protein.</title>
        <authorList>
            <person name="Hashimoto T."/>
            <person name="Horikawa D.D."/>
            <person name="Saito Y."/>
            <person name="Kuwahara H."/>
            <person name="Kozuka-Hata H."/>
            <person name="Shin-I T."/>
            <person name="Minakuchi Y."/>
            <person name="Ohishi K."/>
            <person name="Motoyama A."/>
            <person name="Aizu T."/>
            <person name="Enomoto A."/>
            <person name="Kondo K."/>
            <person name="Tanaka S."/>
            <person name="Hara Y."/>
            <person name="Koshikawa S."/>
            <person name="Sagara H."/>
            <person name="Miura T."/>
            <person name="Yokobori S."/>
            <person name="Miyagawa K."/>
            <person name="Suzuki Y."/>
            <person name="Kubo T."/>
            <person name="Oyama M."/>
            <person name="Kohara Y."/>
            <person name="Fujiyama A."/>
            <person name="Arakawa K."/>
            <person name="Katayama T."/>
            <person name="Toyoda A."/>
            <person name="Kunieda T."/>
        </authorList>
    </citation>
    <scope>NUCLEOTIDE SEQUENCE [LARGE SCALE GENOMIC DNA]</scope>
    <source>
        <strain evidence="5 6">YOKOZUNA-1</strain>
    </source>
</reference>
<dbReference type="AlphaFoldDB" id="A0A1D1V5X1"/>
<dbReference type="InterPro" id="IPR029063">
    <property type="entry name" value="SAM-dependent_MTases_sf"/>
</dbReference>
<dbReference type="PANTHER" id="PTHR43464:SF19">
    <property type="entry name" value="UBIQUINONE BIOSYNTHESIS O-METHYLTRANSFERASE, MITOCHONDRIAL"/>
    <property type="match status" value="1"/>
</dbReference>
<dbReference type="GO" id="GO:0010420">
    <property type="term" value="F:polyprenyldihydroxybenzoate methyltransferase activity"/>
    <property type="evidence" value="ECO:0007669"/>
    <property type="project" value="InterPro"/>
</dbReference>
<dbReference type="PANTHER" id="PTHR43464">
    <property type="entry name" value="METHYLTRANSFERASE"/>
    <property type="match status" value="1"/>
</dbReference>
<keyword evidence="2" id="KW-0808">Transferase</keyword>
<comment type="caution">
    <text evidence="5">The sequence shown here is derived from an EMBL/GenBank/DDBJ whole genome shotgun (WGS) entry which is preliminary data.</text>
</comment>
<gene>
    <name evidence="5" type="primary">RvY_06745-1</name>
    <name evidence="5" type="synonym">RvY_06745.1</name>
    <name evidence="5" type="ORF">RvY_06745</name>
</gene>
<dbReference type="GO" id="GO:0032259">
    <property type="term" value="P:methylation"/>
    <property type="evidence" value="ECO:0007669"/>
    <property type="project" value="UniProtKB-KW"/>
</dbReference>
<dbReference type="GO" id="GO:0061542">
    <property type="term" value="F:3-demethylubiquinol 3-O-methyltransferase activity"/>
    <property type="evidence" value="ECO:0007669"/>
    <property type="project" value="InterPro"/>
</dbReference>
<keyword evidence="3" id="KW-0831">Ubiquinone biosynthesis</keyword>
<dbReference type="InterPro" id="IPR010233">
    <property type="entry name" value="UbiG_MeTrfase"/>
</dbReference>
<protein>
    <recommendedName>
        <fullName evidence="7">Polyprenyldihydroxybenzoate methyltransferase</fullName>
    </recommendedName>
</protein>
<dbReference type="OrthoDB" id="3265906at2759"/>
<dbReference type="STRING" id="947166.A0A1D1V5X1"/>
<dbReference type="CDD" id="cd02440">
    <property type="entry name" value="AdoMet_MTases"/>
    <property type="match status" value="1"/>
</dbReference>